<dbReference type="Pfam" id="PF01494">
    <property type="entry name" value="FAD_binding_3"/>
    <property type="match status" value="1"/>
</dbReference>
<dbReference type="EMBL" id="KQ964314">
    <property type="protein sequence ID" value="KXJ84893.1"/>
    <property type="molecule type" value="Genomic_DNA"/>
</dbReference>
<dbReference type="PANTHER" id="PTHR13789">
    <property type="entry name" value="MONOOXYGENASE"/>
    <property type="match status" value="1"/>
</dbReference>
<reference evidence="9" key="1">
    <citation type="submission" date="2016-02" db="EMBL/GenBank/DDBJ databases">
        <title>Draft genome sequence of Microdochium bolleyi, a fungal endophyte of beachgrass.</title>
        <authorList>
            <consortium name="DOE Joint Genome Institute"/>
            <person name="David A.S."/>
            <person name="May G."/>
            <person name="Haridas S."/>
            <person name="Lim J."/>
            <person name="Wang M."/>
            <person name="Labutti K."/>
            <person name="Lipzen A."/>
            <person name="Barry K."/>
            <person name="Grigoriev I.V."/>
        </authorList>
    </citation>
    <scope>NUCLEOTIDE SEQUENCE [LARGE SCALE GENOMIC DNA]</scope>
    <source>
        <strain evidence="9">J235TASD1</strain>
    </source>
</reference>
<evidence type="ECO:0000313" key="9">
    <source>
        <dbReference type="Proteomes" id="UP000070501"/>
    </source>
</evidence>
<evidence type="ECO:0000256" key="3">
    <source>
        <dbReference type="ARBA" id="ARBA00022630"/>
    </source>
</evidence>
<keyword evidence="3" id="KW-0285">Flavoprotein</keyword>
<dbReference type="OrthoDB" id="16820at2759"/>
<dbReference type="STRING" id="196109.A0A136IIW6"/>
<keyword evidence="9" id="KW-1185">Reference proteome</keyword>
<keyword evidence="5" id="KW-0560">Oxidoreductase</keyword>
<dbReference type="InterPro" id="IPR036188">
    <property type="entry name" value="FAD/NAD-bd_sf"/>
</dbReference>
<dbReference type="SUPFAM" id="SSF51905">
    <property type="entry name" value="FAD/NAD(P)-binding domain"/>
    <property type="match status" value="1"/>
</dbReference>
<dbReference type="Proteomes" id="UP000070501">
    <property type="component" value="Unassembled WGS sequence"/>
</dbReference>
<dbReference type="AlphaFoldDB" id="A0A136IIW6"/>
<comment type="similarity">
    <text evidence="2">Belongs to the paxM FAD-dependent monooxygenase family.</text>
</comment>
<evidence type="ECO:0000256" key="6">
    <source>
        <dbReference type="ARBA" id="ARBA00023033"/>
    </source>
</evidence>
<dbReference type="GO" id="GO:0071949">
    <property type="term" value="F:FAD binding"/>
    <property type="evidence" value="ECO:0007669"/>
    <property type="project" value="InterPro"/>
</dbReference>
<dbReference type="InParanoid" id="A0A136IIW6"/>
<dbReference type="PANTHER" id="PTHR13789:SF309">
    <property type="entry name" value="PUTATIVE (AFU_ORTHOLOGUE AFUA_6G14510)-RELATED"/>
    <property type="match status" value="1"/>
</dbReference>
<dbReference type="InterPro" id="IPR002938">
    <property type="entry name" value="FAD-bd"/>
</dbReference>
<proteinExistence type="inferred from homology"/>
<evidence type="ECO:0000256" key="1">
    <source>
        <dbReference type="ARBA" id="ARBA00005179"/>
    </source>
</evidence>
<organism evidence="8 9">
    <name type="scientific">Microdochium bolleyi</name>
    <dbReference type="NCBI Taxonomy" id="196109"/>
    <lineage>
        <taxon>Eukaryota</taxon>
        <taxon>Fungi</taxon>
        <taxon>Dikarya</taxon>
        <taxon>Ascomycota</taxon>
        <taxon>Pezizomycotina</taxon>
        <taxon>Sordariomycetes</taxon>
        <taxon>Xylariomycetidae</taxon>
        <taxon>Xylariales</taxon>
        <taxon>Microdochiaceae</taxon>
        <taxon>Microdochium</taxon>
    </lineage>
</organism>
<evidence type="ECO:0000256" key="4">
    <source>
        <dbReference type="ARBA" id="ARBA00022827"/>
    </source>
</evidence>
<evidence type="ECO:0000259" key="7">
    <source>
        <dbReference type="Pfam" id="PF01494"/>
    </source>
</evidence>
<dbReference type="PRINTS" id="PR00420">
    <property type="entry name" value="RNGMNOXGNASE"/>
</dbReference>
<accession>A0A136IIW6</accession>
<gene>
    <name evidence="8" type="ORF">Micbo1qcDRAFT_186842</name>
</gene>
<evidence type="ECO:0000256" key="2">
    <source>
        <dbReference type="ARBA" id="ARBA00007992"/>
    </source>
</evidence>
<sequence>MAAIKKAIIIGGGPAGLAAAIRLKTQNAVDVTVYEIRSELTTLGGAVNIVPNGLRLLDRLGLLDELKALASSAQGLQLHSLRGSVLVDVDLGKWSRDKIGYGFMRVLRTDLVQLFMRHTKKHDIPVHFGKKMMSITETDTEVSVAFSDGTTDTADLVLGCDGIHSAVRTLHVNPAAVPEYSGIANMFTILPTSRLSEKNCTIAPALHATLTHTGMFGVMPCTASGDQLYWFYSREVQVPEGGNKEGWQVFGDKEIQSFKDNLLELVNEAQSDWADQLGEIIQKTDTIKFYPIYKMPAMGTWGTARCLLLGDAAHAMPPHAGQGTSMALEDVFLLSRLLEGTEHSVTEVIKEYEVVRRPRVEAIATTSVENGQMRKNTSPWALAMKENAIGFGFWMYKMTGLQSLGVGMSQKEHIYDVMDEPIWSKRSM</sequence>
<keyword evidence="6" id="KW-0503">Monooxygenase</keyword>
<dbReference type="Gene3D" id="3.50.50.60">
    <property type="entry name" value="FAD/NAD(P)-binding domain"/>
    <property type="match status" value="1"/>
</dbReference>
<protein>
    <recommendedName>
        <fullName evidence="7">FAD-binding domain-containing protein</fullName>
    </recommendedName>
</protein>
<evidence type="ECO:0000256" key="5">
    <source>
        <dbReference type="ARBA" id="ARBA00023002"/>
    </source>
</evidence>
<dbReference type="InterPro" id="IPR050493">
    <property type="entry name" value="FAD-dep_Monooxygenase_BioMet"/>
</dbReference>
<name>A0A136IIW6_9PEZI</name>
<evidence type="ECO:0000313" key="8">
    <source>
        <dbReference type="EMBL" id="KXJ84893.1"/>
    </source>
</evidence>
<keyword evidence="4" id="KW-0274">FAD</keyword>
<dbReference type="GO" id="GO:0004497">
    <property type="term" value="F:monooxygenase activity"/>
    <property type="evidence" value="ECO:0007669"/>
    <property type="project" value="UniProtKB-KW"/>
</dbReference>
<feature type="domain" description="FAD-binding" evidence="7">
    <location>
        <begin position="7"/>
        <end position="365"/>
    </location>
</feature>
<comment type="pathway">
    <text evidence="1">Secondary metabolite biosynthesis.</text>
</comment>